<dbReference type="AlphaFoldDB" id="A0AAU8CRP9"/>
<comment type="similarity">
    <text evidence="1">Belongs to the leucine-binding protein family.</text>
</comment>
<feature type="signal peptide" evidence="4">
    <location>
        <begin position="1"/>
        <end position="22"/>
    </location>
</feature>
<keyword evidence="3" id="KW-0813">Transport</keyword>
<dbReference type="RefSeq" id="WP_353642834.1">
    <property type="nucleotide sequence ID" value="NZ_CP159253.1"/>
</dbReference>
<evidence type="ECO:0000256" key="1">
    <source>
        <dbReference type="ARBA" id="ARBA00010062"/>
    </source>
</evidence>
<organism evidence="6">
    <name type="scientific">Mesorhizobium sp. WSM2240</name>
    <dbReference type="NCBI Taxonomy" id="3228851"/>
    <lineage>
        <taxon>Bacteria</taxon>
        <taxon>Pseudomonadati</taxon>
        <taxon>Pseudomonadota</taxon>
        <taxon>Alphaproteobacteria</taxon>
        <taxon>Hyphomicrobiales</taxon>
        <taxon>Phyllobacteriaceae</taxon>
        <taxon>Mesorhizobium</taxon>
    </lineage>
</organism>
<dbReference type="Pfam" id="PF13458">
    <property type="entry name" value="Peripla_BP_6"/>
    <property type="match status" value="1"/>
</dbReference>
<protein>
    <submittedName>
        <fullName evidence="6">ABC transporter substrate-binding protein</fullName>
    </submittedName>
</protein>
<reference evidence="6" key="1">
    <citation type="submission" date="2024-06" db="EMBL/GenBank/DDBJ databases">
        <title>Mesorhizobium karijinii sp. nov., a symbiont of the iconic Swainsona formosa from arid Australia.</title>
        <authorList>
            <person name="Hill Y.J."/>
            <person name="Watkin E.L.J."/>
            <person name="O'Hara G.W."/>
            <person name="Terpolilli J."/>
            <person name="Tye M.L."/>
            <person name="Kohlmeier M.G."/>
        </authorList>
    </citation>
    <scope>NUCLEOTIDE SEQUENCE</scope>
    <source>
        <strain evidence="6">WSM2240</strain>
    </source>
</reference>
<evidence type="ECO:0000256" key="4">
    <source>
        <dbReference type="SAM" id="SignalP"/>
    </source>
</evidence>
<dbReference type="InterPro" id="IPR028082">
    <property type="entry name" value="Peripla_BP_I"/>
</dbReference>
<proteinExistence type="inferred from homology"/>
<dbReference type="Gene3D" id="3.40.50.2300">
    <property type="match status" value="2"/>
</dbReference>
<dbReference type="PANTHER" id="PTHR30483:SF6">
    <property type="entry name" value="PERIPLASMIC BINDING PROTEIN OF ABC TRANSPORTER FOR NATURAL AMINO ACIDS"/>
    <property type="match status" value="1"/>
</dbReference>
<dbReference type="InterPro" id="IPR028081">
    <property type="entry name" value="Leu-bd"/>
</dbReference>
<dbReference type="PANTHER" id="PTHR30483">
    <property type="entry name" value="LEUCINE-SPECIFIC-BINDING PROTEIN"/>
    <property type="match status" value="1"/>
</dbReference>
<accession>A0AAU8CRP9</accession>
<keyword evidence="3" id="KW-0029">Amino-acid transport</keyword>
<gene>
    <name evidence="6" type="ORF">ABVK50_03155</name>
</gene>
<feature type="chain" id="PRO_5043818006" evidence="4">
    <location>
        <begin position="23"/>
        <end position="420"/>
    </location>
</feature>
<keyword evidence="2 4" id="KW-0732">Signal</keyword>
<dbReference type="EMBL" id="CP159253">
    <property type="protein sequence ID" value="XCG49631.1"/>
    <property type="molecule type" value="Genomic_DNA"/>
</dbReference>
<dbReference type="SUPFAM" id="SSF53822">
    <property type="entry name" value="Periplasmic binding protein-like I"/>
    <property type="match status" value="1"/>
</dbReference>
<evidence type="ECO:0000313" key="6">
    <source>
        <dbReference type="EMBL" id="XCG49631.1"/>
    </source>
</evidence>
<name>A0AAU8CRP9_9HYPH</name>
<evidence type="ECO:0000256" key="2">
    <source>
        <dbReference type="ARBA" id="ARBA00022729"/>
    </source>
</evidence>
<evidence type="ECO:0000259" key="5">
    <source>
        <dbReference type="Pfam" id="PF13458"/>
    </source>
</evidence>
<dbReference type="InterPro" id="IPR051010">
    <property type="entry name" value="BCAA_transport"/>
</dbReference>
<dbReference type="GO" id="GO:0006865">
    <property type="term" value="P:amino acid transport"/>
    <property type="evidence" value="ECO:0007669"/>
    <property type="project" value="UniProtKB-KW"/>
</dbReference>
<evidence type="ECO:0000256" key="3">
    <source>
        <dbReference type="ARBA" id="ARBA00022970"/>
    </source>
</evidence>
<feature type="domain" description="Leucine-binding protein" evidence="5">
    <location>
        <begin position="27"/>
        <end position="362"/>
    </location>
</feature>
<sequence>MNVLTRLLIAGVLAGGALGTSAAAEDTIKVGVVQPQAGECAQWGVPITRGVQIWAEEFNANGGIADATGKKHKIEVTGYDNNCYTAGDELNAFRRAILDDKVKFILQTFTPASRQAVAEITTENKVLTTSYGAGYLGPKYPFLIGSVTGSPASYMFLVSHLLESRPEIKRVAIVTADHSFGQAALAYYKAGLAPYLDRVEIVYSQPYDPASTSDMLGLATPVIASNPDLIVELGFTPGQQALFVESTEQLGYKGLYGSEGWTMGLVTERVPAAEVAGRIFSAYVVDASEPNFSPRVSAFYKTYVEKFDEKEWSALASVAYAAMTTIEAGIQKSSDPTGAGVRDALFASDTVDQPLFGPSRWGGSEIFGANNWLMTPLPVYVTDDKGGVKVTAVVDVAAWWNAHKDAALPALSEGGQVSAK</sequence>